<evidence type="ECO:0000256" key="1">
    <source>
        <dbReference type="SAM" id="MobiDB-lite"/>
    </source>
</evidence>
<reference evidence="2" key="1">
    <citation type="submission" date="2010-07" db="EMBL/GenBank/DDBJ databases">
        <authorList>
            <consortium name="CONSOLIDER consortium CSD2007-00005"/>
            <person name="Guazzaroni M.-E."/>
            <person name="Richter M."/>
            <person name="Garcia-Salamanca A."/>
            <person name="Yarza P."/>
            <person name="Ferrer M."/>
        </authorList>
    </citation>
    <scope>NUCLEOTIDE SEQUENCE</scope>
</reference>
<accession>D9PJD5</accession>
<dbReference type="EMBL" id="ADZX01000509">
    <property type="protein sequence ID" value="EFK96350.1"/>
    <property type="molecule type" value="Genomic_DNA"/>
</dbReference>
<dbReference type="AlphaFoldDB" id="D9PJD5"/>
<feature type="region of interest" description="Disordered" evidence="1">
    <location>
        <begin position="1"/>
        <end position="47"/>
    </location>
</feature>
<reference evidence="2" key="2">
    <citation type="journal article" date="2011" name="Microb. Ecol.">
        <title>Taxonomic and Functional Metagenomic Profiling of the Microbial Community in the Anoxic Sediment of a Sub-saline Shallow Lake (Laguna de Carrizo, Central Spain).</title>
        <authorList>
            <person name="Ferrer M."/>
            <person name="Guazzaroni M.E."/>
            <person name="Richter M."/>
            <person name="Garcia-Salamanca A."/>
            <person name="Yarza P."/>
            <person name="Suarez-Suarez A."/>
            <person name="Solano J."/>
            <person name="Alcaide M."/>
            <person name="van Dillewijn P."/>
            <person name="Molina-Henares M.A."/>
            <person name="Lopez-Cortes N."/>
            <person name="Al-Ramahi Y."/>
            <person name="Guerrero C."/>
            <person name="Acosta A."/>
            <person name="de Eugenio L.I."/>
            <person name="Martinez V."/>
            <person name="Marques S."/>
            <person name="Rojo F."/>
            <person name="Santero E."/>
            <person name="Genilloud O."/>
            <person name="Perez-Perez J."/>
            <person name="Rossello-Mora R."/>
            <person name="Ramos J.L."/>
        </authorList>
    </citation>
    <scope>NUCLEOTIDE SEQUENCE</scope>
</reference>
<evidence type="ECO:0000313" key="2">
    <source>
        <dbReference type="EMBL" id="EFK96350.1"/>
    </source>
</evidence>
<gene>
    <name evidence="2" type="ORF">LDC_1644</name>
</gene>
<proteinExistence type="predicted"/>
<protein>
    <submittedName>
        <fullName evidence="2">Uncharacterized protein</fullName>
    </submittedName>
</protein>
<sequence>MLYRGCQKQPEAEGTQPAGPGFRIVSRHSDLRPEGSLLSGGTSPRGAFLPFRVRTEAQCGGCRPTTAGVVT</sequence>
<name>D9PJD5_9ZZZZ</name>
<organism evidence="2">
    <name type="scientific">sediment metagenome</name>
    <dbReference type="NCBI Taxonomy" id="749907"/>
    <lineage>
        <taxon>unclassified sequences</taxon>
        <taxon>metagenomes</taxon>
        <taxon>ecological metagenomes</taxon>
    </lineage>
</organism>
<comment type="caution">
    <text evidence="2">The sequence shown here is derived from an EMBL/GenBank/DDBJ whole genome shotgun (WGS) entry which is preliminary data.</text>
</comment>